<protein>
    <submittedName>
        <fullName evidence="2">Fructose-1,6-bisphosphatase</fullName>
    </submittedName>
</protein>
<dbReference type="SUPFAM" id="SSF56655">
    <property type="entry name" value="Carbohydrate phosphatase"/>
    <property type="match status" value="1"/>
</dbReference>
<reference evidence="3" key="1">
    <citation type="submission" date="2016-10" db="EMBL/GenBank/DDBJ databases">
        <authorList>
            <person name="Varghese N."/>
            <person name="Submissions S."/>
        </authorList>
    </citation>
    <scope>NUCLEOTIDE SEQUENCE [LARGE SCALE GENOMIC DNA]</scope>
    <source>
        <strain evidence="3">DSM 45245</strain>
    </source>
</reference>
<dbReference type="GO" id="GO:0046872">
    <property type="term" value="F:metal ion binding"/>
    <property type="evidence" value="ECO:0007669"/>
    <property type="project" value="UniProtKB-KW"/>
</dbReference>
<proteinExistence type="predicted"/>
<name>A0A1H3MT90_9ACTN</name>
<dbReference type="PANTHER" id="PTHR20854:SF4">
    <property type="entry name" value="INOSITOL-1-MONOPHOSPHATASE-RELATED"/>
    <property type="match status" value="1"/>
</dbReference>
<comment type="cofactor">
    <cofactor evidence="1">
        <name>Mg(2+)</name>
        <dbReference type="ChEBI" id="CHEBI:18420"/>
    </cofactor>
</comment>
<dbReference type="InterPro" id="IPR000760">
    <property type="entry name" value="Inositol_monophosphatase-like"/>
</dbReference>
<keyword evidence="1" id="KW-0460">Magnesium</keyword>
<dbReference type="PRINTS" id="PR00377">
    <property type="entry name" value="IMPHPHTASES"/>
</dbReference>
<dbReference type="Gene3D" id="3.30.540.10">
    <property type="entry name" value="Fructose-1,6-Bisphosphatase, subunit A, domain 1"/>
    <property type="match status" value="1"/>
</dbReference>
<gene>
    <name evidence="2" type="ORF">SAMN05444365_103510</name>
</gene>
<feature type="binding site" evidence="1">
    <location>
        <position position="90"/>
    </location>
    <ligand>
        <name>Mg(2+)</name>
        <dbReference type="ChEBI" id="CHEBI:18420"/>
        <label>2</label>
    </ligand>
</feature>
<evidence type="ECO:0000313" key="2">
    <source>
        <dbReference type="EMBL" id="SDY79773.1"/>
    </source>
</evidence>
<dbReference type="GO" id="GO:0007165">
    <property type="term" value="P:signal transduction"/>
    <property type="evidence" value="ECO:0007669"/>
    <property type="project" value="TreeGrafter"/>
</dbReference>
<keyword evidence="1" id="KW-0479">Metal-binding</keyword>
<sequence>MIDEVAALLRDVAATAVLPLFGGLSETDVREKAPGDLVTVADRRAEELLTEGLTRLLPGSVVVGEEAVADDPSRLGLLRDTGDVWIVDPIDGTGNFAAGHPPFVLMVALLRGGAPVAGWIYDPIAGTLAVTEAGAGTYVDGLRMGPPQPPPGPAALRGPAMIRFLSPELRARAAAGTRRLGAVLAGQHCAGREYLDILAGHQHFALFWRALPWDHTPGALLLREAGGVAARFDGTPYDPADDRSGLLVAASDEIWHAVHTALLSAESPT</sequence>
<dbReference type="STRING" id="405436.SAMN05444365_103510"/>
<dbReference type="PANTHER" id="PTHR20854">
    <property type="entry name" value="INOSITOL MONOPHOSPHATASE"/>
    <property type="match status" value="1"/>
</dbReference>
<dbReference type="AlphaFoldDB" id="A0A1H3MT90"/>
<feature type="binding site" evidence="1">
    <location>
        <position position="65"/>
    </location>
    <ligand>
        <name>Mg(2+)</name>
        <dbReference type="ChEBI" id="CHEBI:18420"/>
        <label>1</label>
        <note>catalytic</note>
    </ligand>
</feature>
<dbReference type="GO" id="GO:0008934">
    <property type="term" value="F:inositol monophosphate 1-phosphatase activity"/>
    <property type="evidence" value="ECO:0007669"/>
    <property type="project" value="TreeGrafter"/>
</dbReference>
<dbReference type="Pfam" id="PF00459">
    <property type="entry name" value="Inositol_P"/>
    <property type="match status" value="1"/>
</dbReference>
<dbReference type="Proteomes" id="UP000242415">
    <property type="component" value="Unassembled WGS sequence"/>
</dbReference>
<dbReference type="Gene3D" id="3.40.190.80">
    <property type="match status" value="1"/>
</dbReference>
<feature type="binding site" evidence="1">
    <location>
        <position position="88"/>
    </location>
    <ligand>
        <name>Mg(2+)</name>
        <dbReference type="ChEBI" id="CHEBI:18420"/>
        <label>1</label>
        <note>catalytic</note>
    </ligand>
</feature>
<dbReference type="OrthoDB" id="9772456at2"/>
<organism evidence="2 3">
    <name type="scientific">Micromonospora pattaloongensis</name>
    <dbReference type="NCBI Taxonomy" id="405436"/>
    <lineage>
        <taxon>Bacteria</taxon>
        <taxon>Bacillati</taxon>
        <taxon>Actinomycetota</taxon>
        <taxon>Actinomycetes</taxon>
        <taxon>Micromonosporales</taxon>
        <taxon>Micromonosporaceae</taxon>
        <taxon>Micromonospora</taxon>
    </lineage>
</organism>
<accession>A0A1H3MT90</accession>
<feature type="binding site" evidence="1">
    <location>
        <position position="91"/>
    </location>
    <ligand>
        <name>Mg(2+)</name>
        <dbReference type="ChEBI" id="CHEBI:18420"/>
        <label>1</label>
        <note>catalytic</note>
    </ligand>
</feature>
<dbReference type="RefSeq" id="WP_091555531.1">
    <property type="nucleotide sequence ID" value="NZ_FNPH01000003.1"/>
</dbReference>
<keyword evidence="3" id="KW-1185">Reference proteome</keyword>
<evidence type="ECO:0000313" key="3">
    <source>
        <dbReference type="Proteomes" id="UP000242415"/>
    </source>
</evidence>
<feature type="binding site" evidence="1">
    <location>
        <position position="214"/>
    </location>
    <ligand>
        <name>Mg(2+)</name>
        <dbReference type="ChEBI" id="CHEBI:18420"/>
        <label>1</label>
        <note>catalytic</note>
    </ligand>
</feature>
<dbReference type="EMBL" id="FNPH01000003">
    <property type="protein sequence ID" value="SDY79773.1"/>
    <property type="molecule type" value="Genomic_DNA"/>
</dbReference>
<evidence type="ECO:0000256" key="1">
    <source>
        <dbReference type="PIRSR" id="PIRSR600760-2"/>
    </source>
</evidence>
<dbReference type="GO" id="GO:0006020">
    <property type="term" value="P:inositol metabolic process"/>
    <property type="evidence" value="ECO:0007669"/>
    <property type="project" value="TreeGrafter"/>
</dbReference>